<comment type="caution">
    <text evidence="2">The sequence shown here is derived from an EMBL/GenBank/DDBJ whole genome shotgun (WGS) entry which is preliminary data.</text>
</comment>
<dbReference type="SUPFAM" id="SSF53098">
    <property type="entry name" value="Ribonuclease H-like"/>
    <property type="match status" value="1"/>
</dbReference>
<sequence length="165" mass="18829">MTSDSIILTGAGLTSDAEVVWEDLRINMPRLADVGLMTRLLDPERRPDENFQQLALDAAADQILEVSLDKTRQKSVDWKGPLEEDDITYAAIDAATSIRLYEVLSTKLETKSAVIKKEIPRSWYSFRMVEGDIVRLDESYKGTVIPWSTRDCSWYTNSRFQGYFP</sequence>
<evidence type="ECO:0000313" key="3">
    <source>
        <dbReference type="Proteomes" id="UP001215598"/>
    </source>
</evidence>
<dbReference type="EMBL" id="JARKIB010000237">
    <property type="protein sequence ID" value="KAJ7720712.1"/>
    <property type="molecule type" value="Genomic_DNA"/>
</dbReference>
<keyword evidence="3" id="KW-1185">Reference proteome</keyword>
<name>A0AAD7MJY0_9AGAR</name>
<dbReference type="Gene3D" id="3.30.420.10">
    <property type="entry name" value="Ribonuclease H-like superfamily/Ribonuclease H"/>
    <property type="match status" value="1"/>
</dbReference>
<accession>A0AAD7MJY0</accession>
<evidence type="ECO:0000259" key="1">
    <source>
        <dbReference type="Pfam" id="PF01612"/>
    </source>
</evidence>
<proteinExistence type="predicted"/>
<evidence type="ECO:0000313" key="2">
    <source>
        <dbReference type="EMBL" id="KAJ7720712.1"/>
    </source>
</evidence>
<dbReference type="Proteomes" id="UP001215598">
    <property type="component" value="Unassembled WGS sequence"/>
</dbReference>
<dbReference type="AlphaFoldDB" id="A0AAD7MJY0"/>
<dbReference type="InterPro" id="IPR002562">
    <property type="entry name" value="3'-5'_exonuclease_dom"/>
</dbReference>
<protein>
    <recommendedName>
        <fullName evidence="1">3'-5' exonuclease domain-containing protein</fullName>
    </recommendedName>
</protein>
<feature type="domain" description="3'-5' exonuclease" evidence="1">
    <location>
        <begin position="2"/>
        <end position="109"/>
    </location>
</feature>
<dbReference type="Pfam" id="PF01612">
    <property type="entry name" value="DNA_pol_A_exo1"/>
    <property type="match status" value="1"/>
</dbReference>
<dbReference type="GO" id="GO:0006139">
    <property type="term" value="P:nucleobase-containing compound metabolic process"/>
    <property type="evidence" value="ECO:0007669"/>
    <property type="project" value="InterPro"/>
</dbReference>
<dbReference type="GO" id="GO:0008408">
    <property type="term" value="F:3'-5' exonuclease activity"/>
    <property type="evidence" value="ECO:0007669"/>
    <property type="project" value="InterPro"/>
</dbReference>
<reference evidence="2" key="1">
    <citation type="submission" date="2023-03" db="EMBL/GenBank/DDBJ databases">
        <title>Massive genome expansion in bonnet fungi (Mycena s.s.) driven by repeated elements and novel gene families across ecological guilds.</title>
        <authorList>
            <consortium name="Lawrence Berkeley National Laboratory"/>
            <person name="Harder C.B."/>
            <person name="Miyauchi S."/>
            <person name="Viragh M."/>
            <person name="Kuo A."/>
            <person name="Thoen E."/>
            <person name="Andreopoulos B."/>
            <person name="Lu D."/>
            <person name="Skrede I."/>
            <person name="Drula E."/>
            <person name="Henrissat B."/>
            <person name="Morin E."/>
            <person name="Kohler A."/>
            <person name="Barry K."/>
            <person name="LaButti K."/>
            <person name="Morin E."/>
            <person name="Salamov A."/>
            <person name="Lipzen A."/>
            <person name="Mereny Z."/>
            <person name="Hegedus B."/>
            <person name="Baldrian P."/>
            <person name="Stursova M."/>
            <person name="Weitz H."/>
            <person name="Taylor A."/>
            <person name="Grigoriev I.V."/>
            <person name="Nagy L.G."/>
            <person name="Martin F."/>
            <person name="Kauserud H."/>
        </authorList>
    </citation>
    <scope>NUCLEOTIDE SEQUENCE</scope>
    <source>
        <strain evidence="2">CBHHK182m</strain>
    </source>
</reference>
<gene>
    <name evidence="2" type="ORF">B0H16DRAFT_1474287</name>
</gene>
<organism evidence="2 3">
    <name type="scientific">Mycena metata</name>
    <dbReference type="NCBI Taxonomy" id="1033252"/>
    <lineage>
        <taxon>Eukaryota</taxon>
        <taxon>Fungi</taxon>
        <taxon>Dikarya</taxon>
        <taxon>Basidiomycota</taxon>
        <taxon>Agaricomycotina</taxon>
        <taxon>Agaricomycetes</taxon>
        <taxon>Agaricomycetidae</taxon>
        <taxon>Agaricales</taxon>
        <taxon>Marasmiineae</taxon>
        <taxon>Mycenaceae</taxon>
        <taxon>Mycena</taxon>
    </lineage>
</organism>
<dbReference type="InterPro" id="IPR036397">
    <property type="entry name" value="RNaseH_sf"/>
</dbReference>
<dbReference type="GO" id="GO:0003676">
    <property type="term" value="F:nucleic acid binding"/>
    <property type="evidence" value="ECO:0007669"/>
    <property type="project" value="InterPro"/>
</dbReference>
<dbReference type="InterPro" id="IPR012337">
    <property type="entry name" value="RNaseH-like_sf"/>
</dbReference>